<evidence type="ECO:0000256" key="1">
    <source>
        <dbReference type="SAM" id="Phobius"/>
    </source>
</evidence>
<gene>
    <name evidence="2" type="ORF">ATN00_21815</name>
</gene>
<keyword evidence="1" id="KW-1133">Transmembrane helix</keyword>
<evidence type="ECO:0000313" key="2">
    <source>
        <dbReference type="EMBL" id="ALR23142.1"/>
    </source>
</evidence>
<dbReference type="AlphaFoldDB" id="A0A0S3F5T6"/>
<name>A0A0S3F5T6_9SPHN</name>
<dbReference type="Proteomes" id="UP000056968">
    <property type="component" value="Plasmid pDE3"/>
</dbReference>
<feature type="transmembrane region" description="Helical" evidence="1">
    <location>
        <begin position="30"/>
        <end position="56"/>
    </location>
</feature>
<reference evidence="2 3" key="1">
    <citation type="submission" date="2015-11" db="EMBL/GenBank/DDBJ databases">
        <title>A Two-component Flavoprotein Monooxygenase System MeaXY Responsible for para-Hydroxylation of 2-Methyl-6-ethylaniline and 2,6-Diethylaniline in Sphingobium baderi DE-13.</title>
        <authorList>
            <person name="Cheng M."/>
            <person name="Meng Q."/>
            <person name="Yang Y."/>
            <person name="Chu C."/>
            <person name="Yan X."/>
            <person name="He J."/>
            <person name="Li S."/>
        </authorList>
    </citation>
    <scope>NUCLEOTIDE SEQUENCE [LARGE SCALE GENOMIC DNA]</scope>
    <source>
        <strain evidence="2 3">DE-13</strain>
        <plasmid evidence="3">Plasmid pDE3</plasmid>
    </source>
</reference>
<accession>A0A0S3F5T6</accession>
<evidence type="ECO:0000313" key="3">
    <source>
        <dbReference type="Proteomes" id="UP000056968"/>
    </source>
</evidence>
<keyword evidence="2" id="KW-0614">Plasmid</keyword>
<sequence>MKGTVMEKSWDQINAEIDRMHFHQEISDKGIFILIGFAVIASLAGWPTVWSMLWFLPALGMVGGLHAANKGDFQGYWIFALGSQLLLAAMVGVAFLIRFGL</sequence>
<keyword evidence="3" id="KW-1185">Reference proteome</keyword>
<proteinExistence type="predicted"/>
<geneLocation type="plasmid" evidence="2 3">
    <name>pDE3</name>
</geneLocation>
<keyword evidence="1" id="KW-0472">Membrane</keyword>
<keyword evidence="1" id="KW-0812">Transmembrane</keyword>
<organism evidence="2 3">
    <name type="scientific">Sphingobium baderi</name>
    <dbReference type="NCBI Taxonomy" id="1332080"/>
    <lineage>
        <taxon>Bacteria</taxon>
        <taxon>Pseudomonadati</taxon>
        <taxon>Pseudomonadota</taxon>
        <taxon>Alphaproteobacteria</taxon>
        <taxon>Sphingomonadales</taxon>
        <taxon>Sphingomonadaceae</taxon>
        <taxon>Sphingobium</taxon>
    </lineage>
</organism>
<dbReference type="EMBL" id="CP013267">
    <property type="protein sequence ID" value="ALR23142.1"/>
    <property type="molecule type" value="Genomic_DNA"/>
</dbReference>
<protein>
    <submittedName>
        <fullName evidence="2">Uncharacterized protein</fullName>
    </submittedName>
</protein>
<dbReference type="KEGG" id="sbd:ATN00_21815"/>
<feature type="transmembrane region" description="Helical" evidence="1">
    <location>
        <begin position="76"/>
        <end position="97"/>
    </location>
</feature>